<dbReference type="GO" id="GO:0006313">
    <property type="term" value="P:DNA transposition"/>
    <property type="evidence" value="ECO:0007669"/>
    <property type="project" value="InterPro"/>
</dbReference>
<evidence type="ECO:0000259" key="1">
    <source>
        <dbReference type="Pfam" id="PF01609"/>
    </source>
</evidence>
<dbReference type="GO" id="GO:0004803">
    <property type="term" value="F:transposase activity"/>
    <property type="evidence" value="ECO:0007669"/>
    <property type="project" value="InterPro"/>
</dbReference>
<evidence type="ECO:0000313" key="3">
    <source>
        <dbReference type="Proteomes" id="UP000093352"/>
    </source>
</evidence>
<feature type="domain" description="Transposase IS4-like" evidence="1">
    <location>
        <begin position="9"/>
        <end position="145"/>
    </location>
</feature>
<dbReference type="RefSeq" id="WP_094754333.1">
    <property type="nucleotide sequence ID" value="NZ_MBEW02000001.1"/>
</dbReference>
<protein>
    <recommendedName>
        <fullName evidence="1">Transposase IS4-like domain-containing protein</fullName>
    </recommendedName>
</protein>
<reference evidence="2 3" key="1">
    <citation type="journal article" date="2016" name="Genome Announc.">
        <title>Draft Genome Sequence of Criibacterium bergeronii gen. nov., sp. nov., Strain CCRI-22567T, Isolated from a Vaginal Sample from a Woman with Bacterial Vaginosis.</title>
        <authorList>
            <person name="Maheux A.F."/>
            <person name="Berube E."/>
            <person name="Boudreau D.K."/>
            <person name="Raymond F."/>
            <person name="Corbeil J."/>
            <person name="Roy P.H."/>
            <person name="Boissinot M."/>
            <person name="Omar R.F."/>
        </authorList>
    </citation>
    <scope>NUCLEOTIDE SEQUENCE [LARGE SCALE GENOMIC DNA]</scope>
    <source>
        <strain evidence="2 3">CCRI-22567</strain>
    </source>
</reference>
<keyword evidence="3" id="KW-1185">Reference proteome</keyword>
<dbReference type="Proteomes" id="UP000093352">
    <property type="component" value="Unassembled WGS sequence"/>
</dbReference>
<dbReference type="GO" id="GO:0003677">
    <property type="term" value="F:DNA binding"/>
    <property type="evidence" value="ECO:0007669"/>
    <property type="project" value="InterPro"/>
</dbReference>
<comment type="caution">
    <text evidence="2">The sequence shown here is derived from an EMBL/GenBank/DDBJ whole genome shotgun (WGS) entry which is preliminary data.</text>
</comment>
<dbReference type="Gene3D" id="3.90.350.10">
    <property type="entry name" value="Transposase Inhibitor Protein From Tn5, Chain A, domain 1"/>
    <property type="match status" value="1"/>
</dbReference>
<proteinExistence type="predicted"/>
<gene>
    <name evidence="2" type="ORF">BBG48_000900</name>
</gene>
<dbReference type="SUPFAM" id="SSF53098">
    <property type="entry name" value="Ribonuclease H-like"/>
    <property type="match status" value="1"/>
</dbReference>
<accession>A0A371IP88</accession>
<organism evidence="2 3">
    <name type="scientific">Criibacterium bergeronii</name>
    <dbReference type="NCBI Taxonomy" id="1871336"/>
    <lineage>
        <taxon>Bacteria</taxon>
        <taxon>Bacillati</taxon>
        <taxon>Bacillota</taxon>
        <taxon>Clostridia</taxon>
        <taxon>Peptostreptococcales</taxon>
        <taxon>Filifactoraceae</taxon>
        <taxon>Criibacterium</taxon>
    </lineage>
</organism>
<dbReference type="InterPro" id="IPR012337">
    <property type="entry name" value="RNaseH-like_sf"/>
</dbReference>
<dbReference type="EMBL" id="MBEW02000001">
    <property type="protein sequence ID" value="RDY22303.1"/>
    <property type="molecule type" value="Genomic_DNA"/>
</dbReference>
<sequence length="234" mass="27454">MLNYGITADYVLMDTWFTNEPMIKQVSNFGLEVIGMVKQLKQRYMYNGKLYTLPQLQKLVRFSKVSDILGSLRVTTKDGMPVKIVFVKNRNKKSECLYILSTDMTLSDDEIVRIYGNRWSIECFFKAIKSLMKLETEFQVRDYMSIFAHTTIVFTRYIIVEYIRRNENDLKSQGEIFYVCCEDIQDMDFITALRSLMVLFAEIATELPKKITEMIKSQLSNWIASQSSYINNLF</sequence>
<name>A0A371IP88_9FIRM</name>
<dbReference type="InterPro" id="IPR002559">
    <property type="entry name" value="Transposase_11"/>
</dbReference>
<dbReference type="AlphaFoldDB" id="A0A371IP88"/>
<dbReference type="Pfam" id="PF01609">
    <property type="entry name" value="DDE_Tnp_1"/>
    <property type="match status" value="1"/>
</dbReference>
<evidence type="ECO:0000313" key="2">
    <source>
        <dbReference type="EMBL" id="RDY22303.1"/>
    </source>
</evidence>